<dbReference type="InterPro" id="IPR014777">
    <property type="entry name" value="4pyrrole_Mease_sub1"/>
</dbReference>
<evidence type="ECO:0000256" key="1">
    <source>
        <dbReference type="ARBA" id="ARBA00004953"/>
    </source>
</evidence>
<proteinExistence type="predicted"/>
<keyword evidence="5" id="KW-0949">S-adenosyl-L-methionine</keyword>
<keyword evidence="2" id="KW-0169">Cobalamin biosynthesis</keyword>
<dbReference type="InterPro" id="IPR029063">
    <property type="entry name" value="SAM-dependent_MTases_sf"/>
</dbReference>
<evidence type="ECO:0000256" key="3">
    <source>
        <dbReference type="ARBA" id="ARBA00022603"/>
    </source>
</evidence>
<feature type="domain" description="Tetrapyrrole methylase" evidence="6">
    <location>
        <begin position="58"/>
        <end position="187"/>
    </location>
</feature>
<dbReference type="NCBIfam" id="TIGR02467">
    <property type="entry name" value="CbiE"/>
    <property type="match status" value="1"/>
</dbReference>
<dbReference type="NCBIfam" id="TIGR02469">
    <property type="entry name" value="CbiT"/>
    <property type="match status" value="1"/>
</dbReference>
<dbReference type="PANTHER" id="PTHR43182:SF1">
    <property type="entry name" value="COBALT-PRECORRIN-7 C(5)-METHYLTRANSFERASE"/>
    <property type="match status" value="1"/>
</dbReference>
<dbReference type="Proteomes" id="UP001589833">
    <property type="component" value="Unassembled WGS sequence"/>
</dbReference>
<accession>A0ABV6NHI9</accession>
<dbReference type="InterPro" id="IPR014008">
    <property type="entry name" value="Cbl_synth_MTase_CbiT"/>
</dbReference>
<keyword evidence="4" id="KW-0808">Transferase</keyword>
<dbReference type="InterPro" id="IPR000878">
    <property type="entry name" value="4pyrrol_Mease"/>
</dbReference>
<comment type="pathway">
    <text evidence="1">Cofactor biosynthesis; adenosylcobalamin biosynthesis.</text>
</comment>
<dbReference type="Pfam" id="PF00590">
    <property type="entry name" value="TP_methylase"/>
    <property type="match status" value="1"/>
</dbReference>
<keyword evidence="3" id="KW-0489">Methyltransferase</keyword>
<dbReference type="Gene3D" id="3.40.1010.10">
    <property type="entry name" value="Cobalt-precorrin-4 Transmethylase, Domain 1"/>
    <property type="match status" value="1"/>
</dbReference>
<evidence type="ECO:0000256" key="4">
    <source>
        <dbReference type="ARBA" id="ARBA00022679"/>
    </source>
</evidence>
<organism evidence="7 8">
    <name type="scientific">Halalkalibacter alkalisediminis</name>
    <dbReference type="NCBI Taxonomy" id="935616"/>
    <lineage>
        <taxon>Bacteria</taxon>
        <taxon>Bacillati</taxon>
        <taxon>Bacillota</taxon>
        <taxon>Bacilli</taxon>
        <taxon>Bacillales</taxon>
        <taxon>Bacillaceae</taxon>
        <taxon>Halalkalibacter</taxon>
    </lineage>
</organism>
<evidence type="ECO:0000259" key="6">
    <source>
        <dbReference type="Pfam" id="PF00590"/>
    </source>
</evidence>
<sequence>MTEQKIKIIGIGDDGKQSLLPIYEKWIDESEILVGGERQLAFFTDYSGEKRVIKGGLTDLVNDLSKEKKKIVVLASGDPLFYGIGSYLAKKLNVDVYPYLSSIQLAFARMNERWQDAYVTSIHGRSMKGLAQRINGRDKVALLTDAENNPIEIARYLRSFEMDEYRIFVAENLGGENERCGFYELEEMEAMDFSPLNVVILQKVREVKTWGMGIDDQEFHQRKPEKGLLTKKEIRTLSLMALNLRENSTVWDIGTCTGSVAIEASLIAKEGSVFAIEKNEHDLENCLLNQVKFRTDFTAIQGKAPDKLDSFPDPDAIFIGGTAGSMDDILATCCSRLKKGGRIVLNAVTIENLMQAVDTFKENGFDPTITLAQISRSKPILNLTRFDALNPIYIITAQHKEGASQ</sequence>
<dbReference type="InterPro" id="IPR035996">
    <property type="entry name" value="4pyrrol_Methylase_sf"/>
</dbReference>
<evidence type="ECO:0000313" key="7">
    <source>
        <dbReference type="EMBL" id="MFC0560234.1"/>
    </source>
</evidence>
<dbReference type="Gene3D" id="3.40.50.150">
    <property type="entry name" value="Vaccinia Virus protein VP39"/>
    <property type="match status" value="1"/>
</dbReference>
<dbReference type="InterPro" id="IPR050714">
    <property type="entry name" value="Cobalamin_biosynth_MTase"/>
</dbReference>
<evidence type="ECO:0000256" key="5">
    <source>
        <dbReference type="ARBA" id="ARBA00022691"/>
    </source>
</evidence>
<dbReference type="RefSeq" id="WP_273847435.1">
    <property type="nucleotide sequence ID" value="NZ_JAQQWT010000026.1"/>
</dbReference>
<dbReference type="SUPFAM" id="SSF53335">
    <property type="entry name" value="S-adenosyl-L-methionine-dependent methyltransferases"/>
    <property type="match status" value="1"/>
</dbReference>
<keyword evidence="8" id="KW-1185">Reference proteome</keyword>
<evidence type="ECO:0000256" key="2">
    <source>
        <dbReference type="ARBA" id="ARBA00022573"/>
    </source>
</evidence>
<dbReference type="InterPro" id="IPR014776">
    <property type="entry name" value="4pyrrole_Mease_sub2"/>
</dbReference>
<evidence type="ECO:0000313" key="8">
    <source>
        <dbReference type="Proteomes" id="UP001589833"/>
    </source>
</evidence>
<dbReference type="SUPFAM" id="SSF53790">
    <property type="entry name" value="Tetrapyrrole methylase"/>
    <property type="match status" value="1"/>
</dbReference>
<name>A0ABV6NHI9_9BACI</name>
<dbReference type="CDD" id="cd11644">
    <property type="entry name" value="Precorrin-6Y-MT"/>
    <property type="match status" value="1"/>
</dbReference>
<comment type="caution">
    <text evidence="7">The sequence shown here is derived from an EMBL/GenBank/DDBJ whole genome shotgun (WGS) entry which is preliminary data.</text>
</comment>
<dbReference type="PIRSF" id="PIRSF036428">
    <property type="entry name" value="CobL"/>
    <property type="match status" value="1"/>
</dbReference>
<reference evidence="7 8" key="1">
    <citation type="submission" date="2024-09" db="EMBL/GenBank/DDBJ databases">
        <authorList>
            <person name="Sun Q."/>
            <person name="Mori K."/>
        </authorList>
    </citation>
    <scope>NUCLEOTIDE SEQUENCE [LARGE SCALE GENOMIC DNA]</scope>
    <source>
        <strain evidence="7 8">NCAIM B.02301</strain>
    </source>
</reference>
<dbReference type="InterPro" id="IPR006365">
    <property type="entry name" value="Cbl_synth_CobL"/>
</dbReference>
<dbReference type="CDD" id="cd02440">
    <property type="entry name" value="AdoMet_MTases"/>
    <property type="match status" value="1"/>
</dbReference>
<dbReference type="Gene3D" id="3.30.950.10">
    <property type="entry name" value="Methyltransferase, Cobalt-precorrin-4 Transmethylase, Domain 2"/>
    <property type="match status" value="1"/>
</dbReference>
<dbReference type="EMBL" id="JBHLTR010000018">
    <property type="protein sequence ID" value="MFC0560234.1"/>
    <property type="molecule type" value="Genomic_DNA"/>
</dbReference>
<protein>
    <submittedName>
        <fullName evidence="7">Precorrin-6y C5,15-methyltransferase (Decarboxylating) subunit CbiE</fullName>
    </submittedName>
</protein>
<gene>
    <name evidence="7" type="primary">cbiE</name>
    <name evidence="7" type="ORF">ACFFH4_14435</name>
</gene>
<dbReference type="PANTHER" id="PTHR43182">
    <property type="entry name" value="COBALT-PRECORRIN-6B C(15)-METHYLTRANSFERASE (DECARBOXYLATING)"/>
    <property type="match status" value="1"/>
</dbReference>
<dbReference type="InterPro" id="IPR012818">
    <property type="entry name" value="CbiE"/>
</dbReference>